<accession>A0A1L9BAP8</accession>
<dbReference type="EMBL" id="MPIN01000004">
    <property type="protein sequence ID" value="OJH39335.1"/>
    <property type="molecule type" value="Genomic_DNA"/>
</dbReference>
<reference evidence="3" key="2">
    <citation type="submission" date="2016-11" db="EMBL/GenBank/DDBJ databases">
        <authorList>
            <person name="Shukria A."/>
            <person name="Stevens D.C."/>
        </authorList>
    </citation>
    <scope>NUCLEOTIDE SEQUENCE [LARGE SCALE GENOMIC DNA]</scope>
    <source>
        <strain evidence="3">Cbfe23</strain>
    </source>
</reference>
<protein>
    <submittedName>
        <fullName evidence="1">Uncharacterized protein</fullName>
    </submittedName>
</protein>
<gene>
    <name evidence="1" type="ORF">BON30_17615</name>
    <name evidence="2" type="ORF">BON30_17620</name>
</gene>
<dbReference type="OrthoDB" id="5522255at2"/>
<organism evidence="1 3">
    <name type="scientific">Cystobacter ferrugineus</name>
    <dbReference type="NCBI Taxonomy" id="83449"/>
    <lineage>
        <taxon>Bacteria</taxon>
        <taxon>Pseudomonadati</taxon>
        <taxon>Myxococcota</taxon>
        <taxon>Myxococcia</taxon>
        <taxon>Myxococcales</taxon>
        <taxon>Cystobacterineae</taxon>
        <taxon>Archangiaceae</taxon>
        <taxon>Cystobacter</taxon>
    </lineage>
</organism>
<reference evidence="1 3" key="3">
    <citation type="submission" date="2016-12" db="EMBL/GenBank/DDBJ databases">
        <title>Draft Genome Sequence of Cystobacter ferrugineus Strain Cbfe23.</title>
        <authorList>
            <person name="Akbar S."/>
            <person name="Dowd S.E."/>
            <person name="Stevens D.C."/>
        </authorList>
    </citation>
    <scope>NUCLEOTIDE SEQUENCE [LARGE SCALE GENOMIC DNA]</scope>
    <source>
        <strain evidence="1 3">Cbfe23</strain>
    </source>
</reference>
<evidence type="ECO:0000313" key="3">
    <source>
        <dbReference type="Proteomes" id="UP000182229"/>
    </source>
</evidence>
<name>A0A1L9BAP8_9BACT</name>
<keyword evidence="3" id="KW-1185">Reference proteome</keyword>
<dbReference type="Proteomes" id="UP000182229">
    <property type="component" value="Unassembled WGS sequence"/>
</dbReference>
<dbReference type="STRING" id="83449.BON30_17615"/>
<sequence length="73" mass="7825">MGSLMGIVGNAQGGIGGLSSAQQSMLANAPAEMKPFLEAQMKMQKEQELLQLITQMMKQMHEMAMSVIKNIGG</sequence>
<comment type="caution">
    <text evidence="1">The sequence shown here is derived from an EMBL/GenBank/DDBJ whole genome shotgun (WGS) entry which is preliminary data.</text>
</comment>
<evidence type="ECO:0000313" key="1">
    <source>
        <dbReference type="EMBL" id="OJH39334.1"/>
    </source>
</evidence>
<dbReference type="AlphaFoldDB" id="A0A1L9BAP8"/>
<dbReference type="EMBL" id="MPIN01000004">
    <property type="protein sequence ID" value="OJH39334.1"/>
    <property type="molecule type" value="Genomic_DNA"/>
</dbReference>
<reference evidence="1" key="1">
    <citation type="submission" date="2016-11" db="EMBL/GenBank/DDBJ databases">
        <authorList>
            <person name="Jaros S."/>
            <person name="Januszkiewicz K."/>
            <person name="Wedrychowicz H."/>
        </authorList>
    </citation>
    <scope>NUCLEOTIDE SEQUENCE [LARGE SCALE GENOMIC DNA]</scope>
    <source>
        <strain evidence="1">Cbfe23</strain>
    </source>
</reference>
<proteinExistence type="predicted"/>
<evidence type="ECO:0000313" key="2">
    <source>
        <dbReference type="EMBL" id="OJH39335.1"/>
    </source>
</evidence>